<evidence type="ECO:0000313" key="6">
    <source>
        <dbReference type="EMBL" id="KAJ3053232.1"/>
    </source>
</evidence>
<organism evidence="6 7">
    <name type="scientific">Rhizophlyctis rosea</name>
    <dbReference type="NCBI Taxonomy" id="64517"/>
    <lineage>
        <taxon>Eukaryota</taxon>
        <taxon>Fungi</taxon>
        <taxon>Fungi incertae sedis</taxon>
        <taxon>Chytridiomycota</taxon>
        <taxon>Chytridiomycota incertae sedis</taxon>
        <taxon>Chytridiomycetes</taxon>
        <taxon>Rhizophlyctidales</taxon>
        <taxon>Rhizophlyctidaceae</taxon>
        <taxon>Rhizophlyctis</taxon>
    </lineage>
</organism>
<feature type="repeat" description="WD" evidence="3">
    <location>
        <begin position="949"/>
        <end position="990"/>
    </location>
</feature>
<proteinExistence type="predicted"/>
<dbReference type="CDD" id="cd00200">
    <property type="entry name" value="WD40"/>
    <property type="match status" value="1"/>
</dbReference>
<feature type="region of interest" description="Disordered" evidence="4">
    <location>
        <begin position="585"/>
        <end position="655"/>
    </location>
</feature>
<keyword evidence="7" id="KW-1185">Reference proteome</keyword>
<feature type="repeat" description="WD" evidence="3">
    <location>
        <begin position="1186"/>
        <end position="1217"/>
    </location>
</feature>
<dbReference type="PANTHER" id="PTHR22838:SF0">
    <property type="entry name" value="WD REPEAT-CONTAINING PROTEIN 26"/>
    <property type="match status" value="1"/>
</dbReference>
<dbReference type="Gene3D" id="2.130.10.10">
    <property type="entry name" value="YVTN repeat-like/Quinoprotein amine dehydrogenase"/>
    <property type="match status" value="1"/>
</dbReference>
<dbReference type="InterPro" id="IPR001680">
    <property type="entry name" value="WD40_rpt"/>
</dbReference>
<dbReference type="SUPFAM" id="SSF50978">
    <property type="entry name" value="WD40 repeat-like"/>
    <property type="match status" value="1"/>
</dbReference>
<dbReference type="GO" id="GO:0043161">
    <property type="term" value="P:proteasome-mediated ubiquitin-dependent protein catabolic process"/>
    <property type="evidence" value="ECO:0007669"/>
    <property type="project" value="TreeGrafter"/>
</dbReference>
<dbReference type="InterPro" id="IPR054080">
    <property type="entry name" value="TPR1-like_2nd"/>
</dbReference>
<feature type="compositionally biased region" description="Polar residues" evidence="4">
    <location>
        <begin position="588"/>
        <end position="600"/>
    </location>
</feature>
<dbReference type="PROSITE" id="PS50896">
    <property type="entry name" value="LISH"/>
    <property type="match status" value="1"/>
</dbReference>
<evidence type="ECO:0000256" key="4">
    <source>
        <dbReference type="SAM" id="MobiDB-lite"/>
    </source>
</evidence>
<dbReference type="Pfam" id="PF23627">
    <property type="entry name" value="LisH_WDR26"/>
    <property type="match status" value="1"/>
</dbReference>
<gene>
    <name evidence="6" type="ORF">HK097_004741</name>
</gene>
<dbReference type="Pfam" id="PF21889">
    <property type="entry name" value="TPR1-like_2nd"/>
    <property type="match status" value="1"/>
</dbReference>
<dbReference type="Proteomes" id="UP001212841">
    <property type="component" value="Unassembled WGS sequence"/>
</dbReference>
<dbReference type="InterPro" id="IPR006594">
    <property type="entry name" value="LisH"/>
</dbReference>
<dbReference type="InterPro" id="IPR036322">
    <property type="entry name" value="WD40_repeat_dom_sf"/>
</dbReference>
<evidence type="ECO:0000256" key="1">
    <source>
        <dbReference type="ARBA" id="ARBA00022574"/>
    </source>
</evidence>
<dbReference type="PROSITE" id="PS00678">
    <property type="entry name" value="WD_REPEATS_1"/>
    <property type="match status" value="2"/>
</dbReference>
<dbReference type="PROSITE" id="PS50294">
    <property type="entry name" value="WD_REPEATS_REGION"/>
    <property type="match status" value="4"/>
</dbReference>
<keyword evidence="1 3" id="KW-0853">WD repeat</keyword>
<protein>
    <recommendedName>
        <fullName evidence="5">TPR1-like CTLH-containing domain-containing protein</fullName>
    </recommendedName>
</protein>
<reference evidence="6" key="1">
    <citation type="submission" date="2020-05" db="EMBL/GenBank/DDBJ databases">
        <title>Phylogenomic resolution of chytrid fungi.</title>
        <authorList>
            <person name="Stajich J.E."/>
            <person name="Amses K."/>
            <person name="Simmons R."/>
            <person name="Seto K."/>
            <person name="Myers J."/>
            <person name="Bonds A."/>
            <person name="Quandt C.A."/>
            <person name="Barry K."/>
            <person name="Liu P."/>
            <person name="Grigoriev I."/>
            <person name="Longcore J.E."/>
            <person name="James T.Y."/>
        </authorList>
    </citation>
    <scope>NUCLEOTIDE SEQUENCE</scope>
    <source>
        <strain evidence="6">JEL0318</strain>
    </source>
</reference>
<keyword evidence="2" id="KW-0677">Repeat</keyword>
<feature type="domain" description="TPR1-like CTLH-containing" evidence="5">
    <location>
        <begin position="746"/>
        <end position="852"/>
    </location>
</feature>
<accession>A0AAD5SFF9</accession>
<dbReference type="InterPro" id="IPR015943">
    <property type="entry name" value="WD40/YVTN_repeat-like_dom_sf"/>
</dbReference>
<dbReference type="EMBL" id="JADGJD010000225">
    <property type="protein sequence ID" value="KAJ3053232.1"/>
    <property type="molecule type" value="Genomic_DNA"/>
</dbReference>
<feature type="compositionally biased region" description="Basic and acidic residues" evidence="4">
    <location>
        <begin position="605"/>
        <end position="622"/>
    </location>
</feature>
<comment type="caution">
    <text evidence="6">The sequence shown here is derived from an EMBL/GenBank/DDBJ whole genome shotgun (WGS) entry which is preliminary data.</text>
</comment>
<feature type="repeat" description="WD" evidence="3">
    <location>
        <begin position="907"/>
        <end position="948"/>
    </location>
</feature>
<dbReference type="AlphaFoldDB" id="A0AAD5SFF9"/>
<evidence type="ECO:0000259" key="5">
    <source>
        <dbReference type="Pfam" id="PF21889"/>
    </source>
</evidence>
<dbReference type="InterPro" id="IPR051350">
    <property type="entry name" value="WD_repeat-ST_regulator"/>
</dbReference>
<evidence type="ECO:0000256" key="2">
    <source>
        <dbReference type="ARBA" id="ARBA00022737"/>
    </source>
</evidence>
<sequence>MSTKKFAYVVRAADGTEYPYTVNLPEDAWVGDLINEVLDKFKSIFKDGFYLVHVRKEEFDETKTYSWPVKVKAKLIDVLPDGDCELVFDMPSTEELNIEETSDIESLERVLQRSVPKSAWAMFDFPSRRIAKAKLMNAMDNFDACCVLLTGRRGAGKTTLGEVVLTARDVDNFVRVSITLSDVEHCVQLFERQLRRLIPDISIPNIAHLSPALIRVVDAGGYAVLQHYKLPQNVPTKGAGGGLILASSYVSQTVDPKWSEGQAILSTRGAIKPKDLSGAFIEVGPLKLVDLLQIFARFGVQKPRSMVRFVTMFGGVIDYYRQLCERDLLSDEVLDLKTWLVTLCETKSYQPSMFHDAEKNFLGELGSRLSAILNLLSDDSAAKNYTTKTLNADLVAKMNVQMTDHNLNTSMKILSDDLGLVEALKPMFFTAKDPKFRFRVIDHFLKTYQTVFARLIATKPSLKYNTAVEVIATMEGFTFGDMCRECIETATNSKVDLLLPWDLSEYTIGTGYWTVPDVEIDLVLVNEREKSIIFGSLKLTQKLFRNAGNLVDHIVRFHAAAQFNRGDVTWQHRLLHIVAEDLEDDGDTTSSTVASEGLTNKRSHDKIDGEDSEEGPNRHGTDHPAAGGGGSSTSPSSAPPQKKKRSTSHSKGWLSLDGSRLGFSDEYQYEPNMHTKSTLGGEDGMDGHTNGAGHDGVLGGPRKFRSARDQELVRLMVQSLQDLGLSESASTLQRESGYELESPTVSKFRAGVLSGNWSLVEGLLSSLDISSKNLKTVQYLIKQQKYLETLQTRDTKAALIILRQELMPLSTNRDRLHELASEHELKQLADWDGIEGSSREQLLNELQKYISSAVMIPTHRLDTLLDQALRYQKLGCLYHNVEDSSLSLFIDHACNKHHFPSTTTHVFEEHADEVWFVSFSNNGLYLASASKDATAIIWDMENYSSTYTLSGHTQAISYLAWSPDDSLLLTGSNDQTLKLWNTSSGTQENSFIRHSDTINSVAWLPDGERFISGSVDKHIYLWNVDGDVLYKWSGVRVMDLAITADGLGMVVISEKMIRLYDLDSKEEMASMSETDSITSVKIANDGRHALVNLSSQEIHLWDLIEHRMVRRYAGQKQGRFVIRSCFGGIDQNFVLSGSEDSHVYIWSREQNALLEVLPGHTGKEIPIMILHKSCKLMSMSDCVGCINCVAWNAQRNIFATASDDHTIRIWGLKPADA</sequence>
<dbReference type="InterPro" id="IPR019775">
    <property type="entry name" value="WD40_repeat_CS"/>
</dbReference>
<dbReference type="GO" id="GO:0034657">
    <property type="term" value="C:GID complex"/>
    <property type="evidence" value="ECO:0007669"/>
    <property type="project" value="TreeGrafter"/>
</dbReference>
<dbReference type="Pfam" id="PF00400">
    <property type="entry name" value="WD40"/>
    <property type="match status" value="4"/>
</dbReference>
<feature type="repeat" description="WD" evidence="3">
    <location>
        <begin position="991"/>
        <end position="1025"/>
    </location>
</feature>
<name>A0AAD5SFF9_9FUNG</name>
<evidence type="ECO:0000256" key="3">
    <source>
        <dbReference type="PROSITE-ProRule" id="PRU00221"/>
    </source>
</evidence>
<evidence type="ECO:0000313" key="7">
    <source>
        <dbReference type="Proteomes" id="UP001212841"/>
    </source>
</evidence>
<dbReference type="PRINTS" id="PR00320">
    <property type="entry name" value="GPROTEINBRPT"/>
</dbReference>
<dbReference type="PROSITE" id="PS50082">
    <property type="entry name" value="WD_REPEATS_2"/>
    <property type="match status" value="4"/>
</dbReference>
<dbReference type="PANTHER" id="PTHR22838">
    <property type="entry name" value="WD REPEAT PROTEIN 26-RELATED"/>
    <property type="match status" value="1"/>
</dbReference>
<dbReference type="InterPro" id="IPR020472">
    <property type="entry name" value="WD40_PAC1"/>
</dbReference>
<dbReference type="SMART" id="SM00320">
    <property type="entry name" value="WD40"/>
    <property type="match status" value="7"/>
</dbReference>